<feature type="region of interest" description="Disordered" evidence="3">
    <location>
        <begin position="211"/>
        <end position="247"/>
    </location>
</feature>
<dbReference type="InterPro" id="IPR036179">
    <property type="entry name" value="Ig-like_dom_sf"/>
</dbReference>
<dbReference type="KEGG" id="aqu:109581964"/>
<dbReference type="Gene3D" id="2.60.40.10">
    <property type="entry name" value="Immunoglobulins"/>
    <property type="match status" value="1"/>
</dbReference>
<accession>A0A1X7UWP8</accession>
<keyword evidence="4" id="KW-1133">Transmembrane helix</keyword>
<dbReference type="Gene3D" id="3.90.190.10">
    <property type="entry name" value="Protein tyrosine phosphatase superfamily"/>
    <property type="match status" value="1"/>
</dbReference>
<dbReference type="InterPro" id="IPR003599">
    <property type="entry name" value="Ig_sub"/>
</dbReference>
<protein>
    <submittedName>
        <fullName evidence="9">Uncharacterized protein</fullName>
    </submittedName>
</protein>
<keyword evidence="1" id="KW-0378">Hydrolase</keyword>
<keyword evidence="1" id="KW-0904">Protein phosphatase</keyword>
<keyword evidence="5" id="KW-0732">Signal</keyword>
<comment type="catalytic activity">
    <reaction evidence="2">
        <text>O-phospho-L-tyrosyl-[protein] + H2O = L-tyrosyl-[protein] + phosphate</text>
        <dbReference type="Rhea" id="RHEA:10684"/>
        <dbReference type="Rhea" id="RHEA-COMP:10136"/>
        <dbReference type="Rhea" id="RHEA-COMP:20101"/>
        <dbReference type="ChEBI" id="CHEBI:15377"/>
        <dbReference type="ChEBI" id="CHEBI:43474"/>
        <dbReference type="ChEBI" id="CHEBI:46858"/>
        <dbReference type="ChEBI" id="CHEBI:61978"/>
        <dbReference type="EC" id="3.1.3.48"/>
    </reaction>
</comment>
<dbReference type="AlphaFoldDB" id="A0A1X7UWP8"/>
<dbReference type="PROSITE" id="PS50835">
    <property type="entry name" value="IG_LIKE"/>
    <property type="match status" value="1"/>
</dbReference>
<feature type="domain" description="Tyrosine-protein phosphatase" evidence="6">
    <location>
        <begin position="550"/>
        <end position="784"/>
    </location>
</feature>
<evidence type="ECO:0000313" key="9">
    <source>
        <dbReference type="EnsemblMetazoa" id="Aqu2.1.31802_001"/>
    </source>
</evidence>
<dbReference type="InterPro" id="IPR007110">
    <property type="entry name" value="Ig-like_dom"/>
</dbReference>
<keyword evidence="4" id="KW-0812">Transmembrane</keyword>
<reference evidence="9" key="2">
    <citation type="submission" date="2017-05" db="UniProtKB">
        <authorList>
            <consortium name="EnsemblMetazoa"/>
        </authorList>
    </citation>
    <scope>IDENTIFICATION</scope>
</reference>
<dbReference type="InterPro" id="IPR013783">
    <property type="entry name" value="Ig-like_fold"/>
</dbReference>
<dbReference type="eggNOG" id="KOG0789">
    <property type="taxonomic scope" value="Eukaryota"/>
</dbReference>
<dbReference type="SMART" id="SM00404">
    <property type="entry name" value="PTPc_motif"/>
    <property type="match status" value="1"/>
</dbReference>
<evidence type="ECO:0000256" key="1">
    <source>
        <dbReference type="ARBA" id="ARBA00022912"/>
    </source>
</evidence>
<dbReference type="CDD" id="cd00047">
    <property type="entry name" value="PTPc"/>
    <property type="match status" value="1"/>
</dbReference>
<dbReference type="EnsemblMetazoa" id="XM_019996484.1">
    <property type="protein sequence ID" value="XP_019852043.1"/>
    <property type="gene ID" value="LOC109581964"/>
</dbReference>
<evidence type="ECO:0000259" key="6">
    <source>
        <dbReference type="PROSITE" id="PS50055"/>
    </source>
</evidence>
<feature type="region of interest" description="Disordered" evidence="3">
    <location>
        <begin position="376"/>
        <end position="404"/>
    </location>
</feature>
<evidence type="ECO:0000256" key="5">
    <source>
        <dbReference type="SAM" id="SignalP"/>
    </source>
</evidence>
<feature type="transmembrane region" description="Helical" evidence="4">
    <location>
        <begin position="299"/>
        <end position="327"/>
    </location>
</feature>
<dbReference type="Pfam" id="PF13927">
    <property type="entry name" value="Ig_3"/>
    <property type="match status" value="1"/>
</dbReference>
<evidence type="ECO:0000256" key="4">
    <source>
        <dbReference type="SAM" id="Phobius"/>
    </source>
</evidence>
<gene>
    <name evidence="9" type="primary">109581964</name>
</gene>
<sequence>MEPLSRLNIFLLHISLLIVGNAINEASAQQCGPPNLVSATPQYNATASSDPLVMNCMGATLPAIFKWEFNGNIVPSAVEFLYVVQSVMEGGVYRCGYDNINCLGGTIWSTGFITVITQPVISVSTGPVSVMQGDTVTVHCNVTSGYPAPSITWYNGSGDSLGHVSPLTVTAGSNDTLTCIATNTAGYASGNIPITVTIIPQTLSSSIQSSTVATSSSSSPPSTTAISSSISSNSSIPASSSSQTSSTTIVPTSTSTSLYHSSSFSSSSLTTSIPSIATSVPTPTSTVEESSGGLTTDSIFGLIVTIVFLIFLLASLSFFFAVGVYYCKIARTNKKIRKEKKKREDSRKLLNLQEDIDGEDEETMAAVAGGVPPSTSYINGGFKEEGDEEEKEEDEEEESDDSSLMNVAIIPKVTIEGQREASTTEQYVIKMEKKTKEEIPASVVTETTGASQASNDKVQVVPVEVTAVVEEGGSSDTSTEEEEEEQEDAPAAGKRDEPIARKPFLEPQELQELVRNFESFHLEDNAKESIIGKEYKDIPMLLQDMSIWPPDTYSKNRYRNVIPNKNTAVTLSGESIADRYINANFIDGYNGMEKAYICAQAPIYDTIPDFWRMIWECNVNTVVMLCGIFEGGKNKCAKYWPPPDTNDTEYYGPFTVRNNYEEVLPFYKVVYLSVSINSDEAERDVMLFIFQGWPDFGVPEQAGPILEFQEAVTINHTGGPLLVHCSAGVGRSGTYIAADIGIQQYNAEKTVDPYGTVVKLRKQRGGMIQSFDQYAFLHIVLANYISKNP</sequence>
<evidence type="ECO:0000256" key="2">
    <source>
        <dbReference type="ARBA" id="ARBA00051722"/>
    </source>
</evidence>
<evidence type="ECO:0000259" key="8">
    <source>
        <dbReference type="PROSITE" id="PS50835"/>
    </source>
</evidence>
<evidence type="ECO:0000259" key="7">
    <source>
        <dbReference type="PROSITE" id="PS50056"/>
    </source>
</evidence>
<dbReference type="InterPro" id="IPR016130">
    <property type="entry name" value="Tyr_Pase_AS"/>
</dbReference>
<dbReference type="OrthoDB" id="8897154at2759"/>
<evidence type="ECO:0000256" key="3">
    <source>
        <dbReference type="SAM" id="MobiDB-lite"/>
    </source>
</evidence>
<dbReference type="STRING" id="400682.A0A1X7UWP8"/>
<dbReference type="SUPFAM" id="SSF48726">
    <property type="entry name" value="Immunoglobulin"/>
    <property type="match status" value="1"/>
</dbReference>
<dbReference type="InParanoid" id="A0A1X7UWP8"/>
<dbReference type="SUPFAM" id="SSF52799">
    <property type="entry name" value="(Phosphotyrosine protein) phosphatases II"/>
    <property type="match status" value="1"/>
</dbReference>
<dbReference type="PANTHER" id="PTHR19134:SF534">
    <property type="entry name" value="LD27988P"/>
    <property type="match status" value="1"/>
</dbReference>
<dbReference type="SMART" id="SM00194">
    <property type="entry name" value="PTPc"/>
    <property type="match status" value="1"/>
</dbReference>
<dbReference type="InterPro" id="IPR000242">
    <property type="entry name" value="PTP_cat"/>
</dbReference>
<evidence type="ECO:0000313" key="10">
    <source>
        <dbReference type="Proteomes" id="UP000007879"/>
    </source>
</evidence>
<dbReference type="PROSITE" id="PS50055">
    <property type="entry name" value="TYR_PHOSPHATASE_PTP"/>
    <property type="match status" value="1"/>
</dbReference>
<feature type="domain" description="Tyrosine specific protein phosphatases" evidence="7">
    <location>
        <begin position="706"/>
        <end position="775"/>
    </location>
</feature>
<name>A0A1X7UWP8_AMPQE</name>
<feature type="domain" description="Ig-like" evidence="8">
    <location>
        <begin position="119"/>
        <end position="197"/>
    </location>
</feature>
<dbReference type="InterPro" id="IPR029021">
    <property type="entry name" value="Prot-tyrosine_phosphatase-like"/>
</dbReference>
<feature type="compositionally biased region" description="Acidic residues" evidence="3">
    <location>
        <begin position="385"/>
        <end position="401"/>
    </location>
</feature>
<dbReference type="PRINTS" id="PR00700">
    <property type="entry name" value="PRTYPHPHTASE"/>
</dbReference>
<dbReference type="PROSITE" id="PS00383">
    <property type="entry name" value="TYR_PHOSPHATASE_1"/>
    <property type="match status" value="1"/>
</dbReference>
<feature type="chain" id="PRO_5012982372" evidence="5">
    <location>
        <begin position="29"/>
        <end position="789"/>
    </location>
</feature>
<dbReference type="PROSITE" id="PS50056">
    <property type="entry name" value="TYR_PHOSPHATASE_2"/>
    <property type="match status" value="1"/>
</dbReference>
<keyword evidence="4" id="KW-0472">Membrane</keyword>
<keyword evidence="10" id="KW-1185">Reference proteome</keyword>
<dbReference type="PANTHER" id="PTHR19134">
    <property type="entry name" value="RECEPTOR-TYPE TYROSINE-PROTEIN PHOSPHATASE"/>
    <property type="match status" value="1"/>
</dbReference>
<dbReference type="Pfam" id="PF00102">
    <property type="entry name" value="Y_phosphatase"/>
    <property type="match status" value="1"/>
</dbReference>
<dbReference type="InterPro" id="IPR000387">
    <property type="entry name" value="Tyr_Pase_dom"/>
</dbReference>
<dbReference type="InterPro" id="IPR050348">
    <property type="entry name" value="Protein-Tyr_Phosphatase"/>
</dbReference>
<dbReference type="GO" id="GO:0004725">
    <property type="term" value="F:protein tyrosine phosphatase activity"/>
    <property type="evidence" value="ECO:0007669"/>
    <property type="project" value="UniProtKB-EC"/>
</dbReference>
<feature type="signal peptide" evidence="5">
    <location>
        <begin position="1"/>
        <end position="28"/>
    </location>
</feature>
<dbReference type="EnsemblMetazoa" id="Aqu2.1.31802_001">
    <property type="protein sequence ID" value="Aqu2.1.31802_001"/>
    <property type="gene ID" value="Aqu2.1.31802"/>
</dbReference>
<proteinExistence type="predicted"/>
<reference evidence="10" key="1">
    <citation type="journal article" date="2010" name="Nature">
        <title>The Amphimedon queenslandica genome and the evolution of animal complexity.</title>
        <authorList>
            <person name="Srivastava M."/>
            <person name="Simakov O."/>
            <person name="Chapman J."/>
            <person name="Fahey B."/>
            <person name="Gauthier M.E."/>
            <person name="Mitros T."/>
            <person name="Richards G.S."/>
            <person name="Conaco C."/>
            <person name="Dacre M."/>
            <person name="Hellsten U."/>
            <person name="Larroux C."/>
            <person name="Putnam N.H."/>
            <person name="Stanke M."/>
            <person name="Adamska M."/>
            <person name="Darling A."/>
            <person name="Degnan S.M."/>
            <person name="Oakley T.H."/>
            <person name="Plachetzki D.C."/>
            <person name="Zhai Y."/>
            <person name="Adamski M."/>
            <person name="Calcino A."/>
            <person name="Cummins S.F."/>
            <person name="Goodstein D.M."/>
            <person name="Harris C."/>
            <person name="Jackson D.J."/>
            <person name="Leys S.P."/>
            <person name="Shu S."/>
            <person name="Woodcroft B.J."/>
            <person name="Vervoort M."/>
            <person name="Kosik K.S."/>
            <person name="Manning G."/>
            <person name="Degnan B.M."/>
            <person name="Rokhsar D.S."/>
        </authorList>
    </citation>
    <scope>NUCLEOTIDE SEQUENCE [LARGE SCALE GENOMIC DNA]</scope>
</reference>
<feature type="region of interest" description="Disordered" evidence="3">
    <location>
        <begin position="470"/>
        <end position="500"/>
    </location>
</feature>
<organism evidence="9">
    <name type="scientific">Amphimedon queenslandica</name>
    <name type="common">Sponge</name>
    <dbReference type="NCBI Taxonomy" id="400682"/>
    <lineage>
        <taxon>Eukaryota</taxon>
        <taxon>Metazoa</taxon>
        <taxon>Porifera</taxon>
        <taxon>Demospongiae</taxon>
        <taxon>Heteroscleromorpha</taxon>
        <taxon>Haplosclerida</taxon>
        <taxon>Niphatidae</taxon>
        <taxon>Amphimedon</taxon>
    </lineage>
</organism>
<feature type="compositionally biased region" description="Acidic residues" evidence="3">
    <location>
        <begin position="478"/>
        <end position="488"/>
    </location>
</feature>
<dbReference type="SMART" id="SM00409">
    <property type="entry name" value="IG"/>
    <property type="match status" value="2"/>
</dbReference>
<dbReference type="Proteomes" id="UP000007879">
    <property type="component" value="Unassembled WGS sequence"/>
</dbReference>
<dbReference type="InterPro" id="IPR003595">
    <property type="entry name" value="Tyr_Pase_cat"/>
</dbReference>